<dbReference type="Proteomes" id="UP000247978">
    <property type="component" value="Unassembled WGS sequence"/>
</dbReference>
<evidence type="ECO:0000256" key="1">
    <source>
        <dbReference type="ARBA" id="ARBA00012726"/>
    </source>
</evidence>
<dbReference type="InterPro" id="IPR036025">
    <property type="entry name" value="RtcB-like_sf"/>
</dbReference>
<feature type="binding site" evidence="11">
    <location>
        <position position="163"/>
    </location>
    <ligand>
        <name>Mn(2+)</name>
        <dbReference type="ChEBI" id="CHEBI:29035"/>
        <label>2</label>
    </ligand>
</feature>
<dbReference type="AlphaFoldDB" id="A0A2V3VY42"/>
<evidence type="ECO:0000256" key="5">
    <source>
        <dbReference type="ARBA" id="ARBA00022800"/>
    </source>
</evidence>
<evidence type="ECO:0000256" key="7">
    <source>
        <dbReference type="ARBA" id="ARBA00023211"/>
    </source>
</evidence>
<dbReference type="Pfam" id="PF01139">
    <property type="entry name" value="RtcB"/>
    <property type="match status" value="1"/>
</dbReference>
<dbReference type="GO" id="GO:0003909">
    <property type="term" value="F:DNA ligase activity"/>
    <property type="evidence" value="ECO:0007669"/>
    <property type="project" value="TreeGrafter"/>
</dbReference>
<evidence type="ECO:0000256" key="10">
    <source>
        <dbReference type="PIRSR" id="PIRSR601233-2"/>
    </source>
</evidence>
<dbReference type="GO" id="GO:0006281">
    <property type="term" value="P:DNA repair"/>
    <property type="evidence" value="ECO:0007669"/>
    <property type="project" value="TreeGrafter"/>
</dbReference>
<comment type="caution">
    <text evidence="12">The sequence shown here is derived from an EMBL/GenBank/DDBJ whole genome shotgun (WGS) entry which is preliminary data.</text>
</comment>
<evidence type="ECO:0000313" key="13">
    <source>
        <dbReference type="Proteomes" id="UP000247978"/>
    </source>
</evidence>
<feature type="binding site" evidence="10">
    <location>
        <position position="289"/>
    </location>
    <ligand>
        <name>GMP</name>
        <dbReference type="ChEBI" id="CHEBI:58115"/>
    </ligand>
</feature>
<dbReference type="RefSeq" id="WP_110395198.1">
    <property type="nucleotide sequence ID" value="NZ_JBHUHB010000001.1"/>
</dbReference>
<evidence type="ECO:0000256" key="9">
    <source>
        <dbReference type="PIRSR" id="PIRSR601233-1"/>
    </source>
</evidence>
<feature type="binding site" evidence="10">
    <location>
        <begin position="282"/>
        <end position="285"/>
    </location>
    <ligand>
        <name>GMP</name>
        <dbReference type="ChEBI" id="CHEBI:58115"/>
    </ligand>
</feature>
<dbReference type="GO" id="GO:0030145">
    <property type="term" value="F:manganese ion binding"/>
    <property type="evidence" value="ECO:0007669"/>
    <property type="project" value="TreeGrafter"/>
</dbReference>
<evidence type="ECO:0000313" key="12">
    <source>
        <dbReference type="EMBL" id="PXW86953.1"/>
    </source>
</evidence>
<evidence type="ECO:0000256" key="2">
    <source>
        <dbReference type="ARBA" id="ARBA00022598"/>
    </source>
</evidence>
<gene>
    <name evidence="12" type="ORF">DFR56_10619</name>
</gene>
<dbReference type="SUPFAM" id="SSF103365">
    <property type="entry name" value="Hypothetical protein PH1602"/>
    <property type="match status" value="1"/>
</dbReference>
<feature type="binding site" evidence="10">
    <location>
        <begin position="309"/>
        <end position="312"/>
    </location>
    <ligand>
        <name>GMP</name>
        <dbReference type="ChEBI" id="CHEBI:58115"/>
    </ligand>
</feature>
<accession>A0A2V3VY42</accession>
<organism evidence="12 13">
    <name type="scientific">Pseudogracilibacillus auburnensis</name>
    <dbReference type="NCBI Taxonomy" id="1494959"/>
    <lineage>
        <taxon>Bacteria</taxon>
        <taxon>Bacillati</taxon>
        <taxon>Bacillota</taxon>
        <taxon>Bacilli</taxon>
        <taxon>Bacillales</taxon>
        <taxon>Bacillaceae</taxon>
        <taxon>Pseudogracilibacillus</taxon>
    </lineage>
</organism>
<dbReference type="PANTHER" id="PTHR43749">
    <property type="entry name" value="RNA-SPLICING LIGASE RTCB"/>
    <property type="match status" value="1"/>
</dbReference>
<feature type="binding site" evidence="11">
    <location>
        <position position="145"/>
    </location>
    <ligand>
        <name>Mn(2+)</name>
        <dbReference type="ChEBI" id="CHEBI:29035"/>
        <label>1</label>
    </ligand>
</feature>
<feature type="binding site" evidence="10">
    <location>
        <begin position="250"/>
        <end position="251"/>
    </location>
    <ligand>
        <name>GMP</name>
        <dbReference type="ChEBI" id="CHEBI:58115"/>
    </ligand>
</feature>
<sequence length="394" mass="43659">MKKRIFGNHEEDTIRQFHHCLQTGNVTGGVLCADGHYGYSQPVGGVVVYDGQISPSGVGYDIACGNKAVKTNLVYDDIKNNLSQIMDEVEKKIPFGFGKKNPVRVDHEIFDDSDWDVYREIGNHEHDDLKALARAQLGTTGSGNHYVDILIDEKTAAVWVGNHFGSRGLGHRTATGFLNLANDRAFSDRPPGESMETPPTLFELDSELGQMYFRAMNLAGRYAYAGRDHVINQVLDILNAKAVDEVHNHHNFAWKENHFGKEYIVVRKGATPAFPGQRGFVGGSMADISVILRGVDSEKSREAFYSTVHGAGRIMSRTKAAGRMNWRTRTRRGGAITEEQMKKAVEKFGVELRGAGTDESPFVYRKLQEVLDAHKGTIEVLHILKPIGVVMASD</sequence>
<dbReference type="EC" id="6.5.1.8" evidence="1"/>
<dbReference type="InterPro" id="IPR001233">
    <property type="entry name" value="RtcB"/>
</dbReference>
<evidence type="ECO:0000256" key="3">
    <source>
        <dbReference type="ARBA" id="ARBA00022723"/>
    </source>
</evidence>
<dbReference type="GO" id="GO:0005525">
    <property type="term" value="F:GTP binding"/>
    <property type="evidence" value="ECO:0007669"/>
    <property type="project" value="UniProtKB-KW"/>
</dbReference>
<reference evidence="12 13" key="1">
    <citation type="submission" date="2018-05" db="EMBL/GenBank/DDBJ databases">
        <title>Genomic Encyclopedia of Type Strains, Phase IV (KMG-IV): sequencing the most valuable type-strain genomes for metagenomic binning, comparative biology and taxonomic classification.</title>
        <authorList>
            <person name="Goeker M."/>
        </authorList>
    </citation>
    <scope>NUCLEOTIDE SEQUENCE [LARGE SCALE GENOMIC DNA]</scope>
    <source>
        <strain evidence="12 13">DSM 28556</strain>
    </source>
</reference>
<keyword evidence="2 12" id="KW-0436">Ligase</keyword>
<feature type="binding site" evidence="11">
    <location>
        <position position="250"/>
    </location>
    <ligand>
        <name>Mn(2+)</name>
        <dbReference type="ChEBI" id="CHEBI:29035"/>
        <label>2</label>
    </ligand>
</feature>
<dbReference type="EMBL" id="QJJQ01000006">
    <property type="protein sequence ID" value="PXW86953.1"/>
    <property type="molecule type" value="Genomic_DNA"/>
</dbReference>
<keyword evidence="3 11" id="KW-0479">Metal-binding</keyword>
<dbReference type="Gene3D" id="3.90.1860.10">
    <property type="entry name" value="tRNA-splicing ligase RtcB"/>
    <property type="match status" value="1"/>
</dbReference>
<comment type="catalytic activity">
    <reaction evidence="8">
        <text>a 3'-end 3'-phospho-ribonucleotide-RNA + a 5'-end dephospho-ribonucleoside-RNA + GTP = a ribonucleotidyl-ribonucleotide-RNA + GMP + diphosphate</text>
        <dbReference type="Rhea" id="RHEA:68076"/>
        <dbReference type="Rhea" id="RHEA-COMP:10463"/>
        <dbReference type="Rhea" id="RHEA-COMP:13936"/>
        <dbReference type="Rhea" id="RHEA-COMP:17355"/>
        <dbReference type="ChEBI" id="CHEBI:33019"/>
        <dbReference type="ChEBI" id="CHEBI:37565"/>
        <dbReference type="ChEBI" id="CHEBI:58115"/>
        <dbReference type="ChEBI" id="CHEBI:83062"/>
        <dbReference type="ChEBI" id="CHEBI:138284"/>
        <dbReference type="ChEBI" id="CHEBI:173118"/>
        <dbReference type="EC" id="6.5.1.8"/>
    </reaction>
</comment>
<dbReference type="GO" id="GO:0006396">
    <property type="term" value="P:RNA processing"/>
    <property type="evidence" value="ECO:0007669"/>
    <property type="project" value="InterPro"/>
</dbReference>
<dbReference type="OrthoDB" id="9802323at2"/>
<evidence type="ECO:0000256" key="11">
    <source>
        <dbReference type="PIRSR" id="PIRSR601233-3"/>
    </source>
</evidence>
<feature type="active site" description="GMP-histidine intermediate" evidence="9">
    <location>
        <position position="309"/>
    </location>
</feature>
<comment type="cofactor">
    <cofactor evidence="11">
        <name>Mn(2+)</name>
        <dbReference type="ChEBI" id="CHEBI:29035"/>
    </cofactor>
    <text evidence="11">Binds 2 manganese ions per subunit.</text>
</comment>
<keyword evidence="5" id="KW-0692">RNA repair</keyword>
<keyword evidence="4 10" id="KW-0547">Nucleotide-binding</keyword>
<evidence type="ECO:0000256" key="4">
    <source>
        <dbReference type="ARBA" id="ARBA00022741"/>
    </source>
</evidence>
<name>A0A2V3VY42_9BACI</name>
<evidence type="ECO:0000256" key="6">
    <source>
        <dbReference type="ARBA" id="ARBA00023134"/>
    </source>
</evidence>
<keyword evidence="6 10" id="KW-0342">GTP-binding</keyword>
<evidence type="ECO:0000256" key="8">
    <source>
        <dbReference type="ARBA" id="ARBA00047746"/>
    </source>
</evidence>
<protein>
    <recommendedName>
        <fullName evidence="1">3'-phosphate/5'-hydroxy nucleic acid ligase</fullName>
        <ecNumber evidence="1">6.5.1.8</ecNumber>
    </recommendedName>
</protein>
<dbReference type="GO" id="GO:0170057">
    <property type="term" value="F:RNA ligase (GTP) activity"/>
    <property type="evidence" value="ECO:0007669"/>
    <property type="project" value="UniProtKB-EC"/>
</dbReference>
<keyword evidence="13" id="KW-1185">Reference proteome</keyword>
<proteinExistence type="predicted"/>
<dbReference type="GO" id="GO:0042245">
    <property type="term" value="P:RNA repair"/>
    <property type="evidence" value="ECO:0007669"/>
    <property type="project" value="UniProtKB-KW"/>
</dbReference>
<keyword evidence="7 11" id="KW-0464">Manganese</keyword>
<dbReference type="PANTHER" id="PTHR43749:SF2">
    <property type="entry name" value="RNA-SPLICING LIGASE RTCB"/>
    <property type="match status" value="1"/>
</dbReference>
<dbReference type="InterPro" id="IPR052915">
    <property type="entry name" value="RtcB-like"/>
</dbReference>
<feature type="binding site" evidence="11">
    <location>
        <position position="61"/>
    </location>
    <ligand>
        <name>Mn(2+)</name>
        <dbReference type="ChEBI" id="CHEBI:29035"/>
        <label>1</label>
    </ligand>
</feature>